<dbReference type="KEGG" id="meso:BSQ44_08615"/>
<organism evidence="1 2">
    <name type="scientific">Aquibium oceanicum</name>
    <dbReference type="NCBI Taxonomy" id="1670800"/>
    <lineage>
        <taxon>Bacteria</taxon>
        <taxon>Pseudomonadati</taxon>
        <taxon>Pseudomonadota</taxon>
        <taxon>Alphaproteobacteria</taxon>
        <taxon>Hyphomicrobiales</taxon>
        <taxon>Phyllobacteriaceae</taxon>
        <taxon>Aquibium</taxon>
    </lineage>
</organism>
<dbReference type="STRING" id="1670800.BSQ44_08615"/>
<evidence type="ECO:0000313" key="2">
    <source>
        <dbReference type="Proteomes" id="UP000182840"/>
    </source>
</evidence>
<gene>
    <name evidence="1" type="ORF">BSQ44_08615</name>
</gene>
<dbReference type="EMBL" id="CP018171">
    <property type="protein sequence ID" value="APH71421.1"/>
    <property type="molecule type" value="Genomic_DNA"/>
</dbReference>
<proteinExistence type="predicted"/>
<evidence type="ECO:0000313" key="1">
    <source>
        <dbReference type="EMBL" id="APH71421.1"/>
    </source>
</evidence>
<accession>A0A1L3SPY6</accession>
<reference evidence="2" key="1">
    <citation type="submission" date="2016-11" db="EMBL/GenBank/DDBJ databases">
        <title>Mesorhizobium oceanicum sp. nov., isolated from deep seawater in South China Sea.</title>
        <authorList>
            <person name="Fu G.-Y."/>
        </authorList>
    </citation>
    <scope>NUCLEOTIDE SEQUENCE [LARGE SCALE GENOMIC DNA]</scope>
    <source>
        <strain evidence="2">B7</strain>
    </source>
</reference>
<sequence>MGDRIKIRIDRKPDPTILLPDGTQAPKYDGSTACADCGLEMWLIGHRNFVARDDERPDRIEGSLVDICLRCAVKVQGILTYGRNRNVTMRDHQTIVTCASLVRAIEREARHA</sequence>
<protein>
    <submittedName>
        <fullName evidence="1">Uncharacterized protein</fullName>
    </submittedName>
</protein>
<dbReference type="AlphaFoldDB" id="A0A1L3SPY6"/>
<dbReference type="Proteomes" id="UP000182840">
    <property type="component" value="Chromosome"/>
</dbReference>
<name>A0A1L3SPY6_9HYPH</name>
<keyword evidence="2" id="KW-1185">Reference proteome</keyword>